<feature type="region of interest" description="Disordered" evidence="1">
    <location>
        <begin position="90"/>
        <end position="112"/>
    </location>
</feature>
<keyword evidence="3" id="KW-1185">Reference proteome</keyword>
<name>A0A2C5XSE8_9HYPO</name>
<feature type="compositionally biased region" description="Polar residues" evidence="1">
    <location>
        <begin position="92"/>
        <end position="105"/>
    </location>
</feature>
<accession>A0A2C5XSE8</accession>
<dbReference type="AlphaFoldDB" id="A0A2C5XSE8"/>
<evidence type="ECO:0000313" key="2">
    <source>
        <dbReference type="EMBL" id="PHH78619.1"/>
    </source>
</evidence>
<comment type="caution">
    <text evidence="2">The sequence shown here is derived from an EMBL/GenBank/DDBJ whole genome shotgun (WGS) entry which is preliminary data.</text>
</comment>
<dbReference type="Proteomes" id="UP000226431">
    <property type="component" value="Unassembled WGS sequence"/>
</dbReference>
<reference evidence="2 3" key="1">
    <citation type="submission" date="2017-06" db="EMBL/GenBank/DDBJ databases">
        <title>Ant-infecting Ophiocordyceps genomes reveal a high diversity of potential behavioral manipulation genes and a possible major role for enterotoxins.</title>
        <authorList>
            <person name="De Bekker C."/>
            <person name="Evans H.C."/>
            <person name="Brachmann A."/>
            <person name="Hughes D.P."/>
        </authorList>
    </citation>
    <scope>NUCLEOTIDE SEQUENCE [LARGE SCALE GENOMIC DNA]</scope>
    <source>
        <strain evidence="2 3">Map16</strain>
    </source>
</reference>
<sequence length="112" mass="12371">MLILILTGAYHAITGAIGHDVNSAESIKCLLDDASHGLARSHVTESAQAVFMLVRYVVWTALVHATNRRYQIATGQSTLDERSADVARTAENLRSTRVDSQQGNQREYCIRN</sequence>
<organism evidence="2 3">
    <name type="scientific">Ophiocordyceps camponoti-rufipedis</name>
    <dbReference type="NCBI Taxonomy" id="2004952"/>
    <lineage>
        <taxon>Eukaryota</taxon>
        <taxon>Fungi</taxon>
        <taxon>Dikarya</taxon>
        <taxon>Ascomycota</taxon>
        <taxon>Pezizomycotina</taxon>
        <taxon>Sordariomycetes</taxon>
        <taxon>Hypocreomycetidae</taxon>
        <taxon>Hypocreales</taxon>
        <taxon>Ophiocordycipitaceae</taxon>
        <taxon>Ophiocordyceps</taxon>
    </lineage>
</organism>
<protein>
    <submittedName>
        <fullName evidence="2">Uncharacterized protein</fullName>
    </submittedName>
</protein>
<dbReference type="EMBL" id="NJES01000073">
    <property type="protein sequence ID" value="PHH78619.1"/>
    <property type="molecule type" value="Genomic_DNA"/>
</dbReference>
<evidence type="ECO:0000256" key="1">
    <source>
        <dbReference type="SAM" id="MobiDB-lite"/>
    </source>
</evidence>
<proteinExistence type="predicted"/>
<gene>
    <name evidence="2" type="ORF">CDD80_6590</name>
</gene>
<evidence type="ECO:0000313" key="3">
    <source>
        <dbReference type="Proteomes" id="UP000226431"/>
    </source>
</evidence>